<dbReference type="EMBL" id="BK015338">
    <property type="protein sequence ID" value="DAE02011.1"/>
    <property type="molecule type" value="Genomic_DNA"/>
</dbReference>
<sequence>MLRCHFLFKGTSLDVLFILKKEGEYMTDVHCNKKQCLNNCKGWCKAKAIHIDGMCRSYAPASSLINKKNTNIVKRSGRYKQGPSDVLK</sequence>
<accession>A0A8S5P6E8</accession>
<evidence type="ECO:0000313" key="1">
    <source>
        <dbReference type="EMBL" id="DAE02011.1"/>
    </source>
</evidence>
<name>A0A8S5P6E8_9CAUD</name>
<organism evidence="1">
    <name type="scientific">Siphoviridae sp. ctiam3</name>
    <dbReference type="NCBI Taxonomy" id="2825624"/>
    <lineage>
        <taxon>Viruses</taxon>
        <taxon>Duplodnaviria</taxon>
        <taxon>Heunggongvirae</taxon>
        <taxon>Uroviricota</taxon>
        <taxon>Caudoviricetes</taxon>
    </lineage>
</organism>
<proteinExistence type="predicted"/>
<protein>
    <submittedName>
        <fullName evidence="1">Uncharacterized protein</fullName>
    </submittedName>
</protein>
<reference evidence="1" key="1">
    <citation type="journal article" date="2021" name="Proc. Natl. Acad. Sci. U.S.A.">
        <title>A Catalog of Tens of Thousands of Viruses from Human Metagenomes Reveals Hidden Associations with Chronic Diseases.</title>
        <authorList>
            <person name="Tisza M.J."/>
            <person name="Buck C.B."/>
        </authorList>
    </citation>
    <scope>NUCLEOTIDE SEQUENCE</scope>
    <source>
        <strain evidence="1">Ctiam3</strain>
    </source>
</reference>